<organism evidence="1 2">
    <name type="scientific">Streblomastix strix</name>
    <dbReference type="NCBI Taxonomy" id="222440"/>
    <lineage>
        <taxon>Eukaryota</taxon>
        <taxon>Metamonada</taxon>
        <taxon>Preaxostyla</taxon>
        <taxon>Oxymonadida</taxon>
        <taxon>Streblomastigidae</taxon>
        <taxon>Streblomastix</taxon>
    </lineage>
</organism>
<sequence>MSLMVINITAPFILENADDIRISISLNDDNNLSPPPSRRTEATSLPAFTKLVALTLLVNVLDPLTVQFYIVITKLPNVLEPILEDNFASISEIVKQVLVTGSYVSSYVAPNGLTYFNLPVIVYQIEPQILEQLLSISVLEYVSNLLQLFDKSVGALSNPDIGLVSRAQRKSTVLSALDLIDDDPVTVDIPSMELTNLQLLLNAVFAVIVYEVLNVAELARSVVPNLSSNNSPVFVFVQQLLQSVSSISIKDIN</sequence>
<dbReference type="AlphaFoldDB" id="A0A5J4X986"/>
<dbReference type="Proteomes" id="UP000324800">
    <property type="component" value="Unassembled WGS sequence"/>
</dbReference>
<evidence type="ECO:0000313" key="1">
    <source>
        <dbReference type="EMBL" id="KAA6403851.1"/>
    </source>
</evidence>
<name>A0A5J4X986_9EUKA</name>
<reference evidence="1 2" key="1">
    <citation type="submission" date="2019-03" db="EMBL/GenBank/DDBJ databases">
        <title>Single cell metagenomics reveals metabolic interactions within the superorganism composed of flagellate Streblomastix strix and complex community of Bacteroidetes bacteria on its surface.</title>
        <authorList>
            <person name="Treitli S.C."/>
            <person name="Kolisko M."/>
            <person name="Husnik F."/>
            <person name="Keeling P."/>
            <person name="Hampl V."/>
        </authorList>
    </citation>
    <scope>NUCLEOTIDE SEQUENCE [LARGE SCALE GENOMIC DNA]</scope>
    <source>
        <strain evidence="1">ST1C</strain>
    </source>
</reference>
<comment type="caution">
    <text evidence="1">The sequence shown here is derived from an EMBL/GenBank/DDBJ whole genome shotgun (WGS) entry which is preliminary data.</text>
</comment>
<gene>
    <name evidence="1" type="ORF">EZS28_000616</name>
</gene>
<dbReference type="EMBL" id="SNRW01000053">
    <property type="protein sequence ID" value="KAA6403851.1"/>
    <property type="molecule type" value="Genomic_DNA"/>
</dbReference>
<protein>
    <submittedName>
        <fullName evidence="1">Uncharacterized protein</fullName>
    </submittedName>
</protein>
<evidence type="ECO:0000313" key="2">
    <source>
        <dbReference type="Proteomes" id="UP000324800"/>
    </source>
</evidence>
<proteinExistence type="predicted"/>
<accession>A0A5J4X986</accession>